<feature type="transmembrane region" description="Helical" evidence="1">
    <location>
        <begin position="173"/>
        <end position="193"/>
    </location>
</feature>
<evidence type="ECO:0000256" key="1">
    <source>
        <dbReference type="SAM" id="Phobius"/>
    </source>
</evidence>
<keyword evidence="1" id="KW-1133">Transmembrane helix</keyword>
<protein>
    <submittedName>
        <fullName evidence="3">G_PROTEIN_RECEP_F1_2 domain-containing protein</fullName>
    </submittedName>
</protein>
<keyword evidence="1" id="KW-0472">Membrane</keyword>
<keyword evidence="1" id="KW-0812">Transmembrane</keyword>
<feature type="transmembrane region" description="Helical" evidence="1">
    <location>
        <begin position="50"/>
        <end position="75"/>
    </location>
</feature>
<dbReference type="AlphaFoldDB" id="A0A1I7ZIJ6"/>
<sequence>MWECATDPVPALHTIGGQWPSALTLLLGFERLTAVRFPWWYHQLYERHQVVSVSCVSLFVTASLAIGICCGVFAIPEGVTIYICSIGKSYGPEYATYNFTLTIGGHVAGMCATMLAFVMARNRIEQAGFNRLREMQSFKLIFSITILSLIFIVVPNIYFILQRFLPHSQAISGYMYCAFCLRSCSNIALMWILNKDYRHHVRKLYSRMMKKMTDTESTRIFTSRQ</sequence>
<dbReference type="SUPFAM" id="SSF81321">
    <property type="entry name" value="Family A G protein-coupled receptor-like"/>
    <property type="match status" value="1"/>
</dbReference>
<reference evidence="3" key="1">
    <citation type="submission" date="2016-11" db="UniProtKB">
        <authorList>
            <consortium name="WormBaseParasite"/>
        </authorList>
    </citation>
    <scope>IDENTIFICATION</scope>
</reference>
<dbReference type="Pfam" id="PF10320">
    <property type="entry name" value="7TM_GPCR_Srsx"/>
    <property type="match status" value="1"/>
</dbReference>
<proteinExistence type="predicted"/>
<evidence type="ECO:0000313" key="3">
    <source>
        <dbReference type="WBParaSite" id="L893_g26656.t1"/>
    </source>
</evidence>
<name>A0A1I7ZIJ6_9BILA</name>
<keyword evidence="2" id="KW-1185">Reference proteome</keyword>
<dbReference type="WBParaSite" id="L893_g26656.t1">
    <property type="protein sequence ID" value="L893_g26656.t1"/>
    <property type="gene ID" value="L893_g26656"/>
</dbReference>
<organism evidence="2 3">
    <name type="scientific">Steinernema glaseri</name>
    <dbReference type="NCBI Taxonomy" id="37863"/>
    <lineage>
        <taxon>Eukaryota</taxon>
        <taxon>Metazoa</taxon>
        <taxon>Ecdysozoa</taxon>
        <taxon>Nematoda</taxon>
        <taxon>Chromadorea</taxon>
        <taxon>Rhabditida</taxon>
        <taxon>Tylenchina</taxon>
        <taxon>Panagrolaimomorpha</taxon>
        <taxon>Strongyloidoidea</taxon>
        <taxon>Steinernematidae</taxon>
        <taxon>Steinernema</taxon>
    </lineage>
</organism>
<evidence type="ECO:0000313" key="2">
    <source>
        <dbReference type="Proteomes" id="UP000095287"/>
    </source>
</evidence>
<dbReference type="PANTHER" id="PTHR23360:SF29">
    <property type="entry name" value="G_PROTEIN_RECEP_F1_2 DOMAIN-CONTAINING PROTEIN"/>
    <property type="match status" value="1"/>
</dbReference>
<dbReference type="Gene3D" id="1.20.1070.10">
    <property type="entry name" value="Rhodopsin 7-helix transmembrane proteins"/>
    <property type="match status" value="1"/>
</dbReference>
<dbReference type="InterPro" id="IPR019424">
    <property type="entry name" value="7TM_GPCR_Srsx"/>
</dbReference>
<accession>A0A1I7ZIJ6</accession>
<feature type="transmembrane region" description="Helical" evidence="1">
    <location>
        <begin position="140"/>
        <end position="161"/>
    </location>
</feature>
<dbReference type="Proteomes" id="UP000095287">
    <property type="component" value="Unplaced"/>
</dbReference>
<feature type="transmembrane region" description="Helical" evidence="1">
    <location>
        <begin position="95"/>
        <end position="119"/>
    </location>
</feature>
<dbReference type="PANTHER" id="PTHR23360">
    <property type="entry name" value="G-PROTEIN COUPLED RECEPTORS FAMILY 1 PROFILE DOMAIN-CONTAINING PROTEIN-RELATED"/>
    <property type="match status" value="1"/>
</dbReference>
<dbReference type="InterPro" id="IPR047130">
    <property type="entry name" value="7TM_GPCR_Srsx_nematod"/>
</dbReference>